<keyword evidence="2" id="KW-0238">DNA-binding</keyword>
<dbReference type="PROSITE" id="PS50943">
    <property type="entry name" value="HTH_CROC1"/>
    <property type="match status" value="1"/>
</dbReference>
<dbReference type="STRING" id="493475.GARC_3746"/>
<dbReference type="CDD" id="cd00093">
    <property type="entry name" value="HTH_XRE"/>
    <property type="match status" value="1"/>
</dbReference>
<dbReference type="InterPro" id="IPR010982">
    <property type="entry name" value="Lambda_DNA-bd_dom_sf"/>
</dbReference>
<keyword evidence="6" id="KW-1185">Reference proteome</keyword>
<evidence type="ECO:0000313" key="6">
    <source>
        <dbReference type="Proteomes" id="UP000006327"/>
    </source>
</evidence>
<evidence type="ECO:0000313" key="5">
    <source>
        <dbReference type="EMBL" id="GAC20700.1"/>
    </source>
</evidence>
<evidence type="ECO:0000256" key="1">
    <source>
        <dbReference type="ARBA" id="ARBA00023015"/>
    </source>
</evidence>
<reference evidence="5 6" key="1">
    <citation type="journal article" date="2017" name="Antonie Van Leeuwenhoek">
        <title>Rhizobium rhizosphaerae sp. nov., a novel species isolated from rice rhizosphere.</title>
        <authorList>
            <person name="Zhao J.J."/>
            <person name="Zhang J."/>
            <person name="Zhang R.J."/>
            <person name="Zhang C.W."/>
            <person name="Yin H.Q."/>
            <person name="Zhang X.X."/>
        </authorList>
    </citation>
    <scope>NUCLEOTIDE SEQUENCE [LARGE SCALE GENOMIC DNA]</scope>
    <source>
        <strain evidence="5 6">BSs20135</strain>
    </source>
</reference>
<proteinExistence type="predicted"/>
<dbReference type="GO" id="GO:0003677">
    <property type="term" value="F:DNA binding"/>
    <property type="evidence" value="ECO:0007669"/>
    <property type="project" value="UniProtKB-KW"/>
</dbReference>
<dbReference type="PANTHER" id="PTHR36511:SF4">
    <property type="entry name" value="ANTITOXIN MQSA"/>
    <property type="match status" value="1"/>
</dbReference>
<gene>
    <name evidence="5" type="ORF">GARC_3746</name>
</gene>
<dbReference type="AlphaFoldDB" id="K6ZB82"/>
<keyword evidence="3" id="KW-0804">Transcription</keyword>
<dbReference type="Proteomes" id="UP000006327">
    <property type="component" value="Unassembled WGS sequence"/>
</dbReference>
<evidence type="ECO:0000256" key="3">
    <source>
        <dbReference type="ARBA" id="ARBA00023163"/>
    </source>
</evidence>
<comment type="caution">
    <text evidence="5">The sequence shown here is derived from an EMBL/GenBank/DDBJ whole genome shotgun (WGS) entry which is preliminary data.</text>
</comment>
<dbReference type="Pfam" id="PF01381">
    <property type="entry name" value="HTH_3"/>
    <property type="match status" value="1"/>
</dbReference>
<dbReference type="PANTHER" id="PTHR36511">
    <property type="entry name" value="MERR FAMILY BACTERIAL REGULATORY PROTEIN"/>
    <property type="match status" value="1"/>
</dbReference>
<dbReference type="OrthoDB" id="9799384at2"/>
<keyword evidence="1" id="KW-0805">Transcription regulation</keyword>
<name>K6ZB82_9ALTE</name>
<feature type="domain" description="HTH cro/C1-type" evidence="4">
    <location>
        <begin position="39"/>
        <end position="73"/>
    </location>
</feature>
<sequence>MNNRDIGLEIIEGLDEIKQFKSGNAQLKTTKLSEPSKPKIIRAKLKLSQSAFAGLLGVSMRTLQDWEQGRRSPQGPALALLRIAEQHPEVFADLH</sequence>
<evidence type="ECO:0000256" key="2">
    <source>
        <dbReference type="ARBA" id="ARBA00023125"/>
    </source>
</evidence>
<evidence type="ECO:0000259" key="4">
    <source>
        <dbReference type="PROSITE" id="PS50943"/>
    </source>
</evidence>
<dbReference type="Gene3D" id="1.10.260.40">
    <property type="entry name" value="lambda repressor-like DNA-binding domains"/>
    <property type="match status" value="1"/>
</dbReference>
<dbReference type="InterPro" id="IPR001387">
    <property type="entry name" value="Cro/C1-type_HTH"/>
</dbReference>
<dbReference type="EMBL" id="BAEO01000055">
    <property type="protein sequence ID" value="GAC20700.1"/>
    <property type="molecule type" value="Genomic_DNA"/>
</dbReference>
<dbReference type="eggNOG" id="COG2944">
    <property type="taxonomic scope" value="Bacteria"/>
</dbReference>
<dbReference type="RefSeq" id="WP_007622879.1">
    <property type="nucleotide sequence ID" value="NZ_BAEO01000055.1"/>
</dbReference>
<dbReference type="InterPro" id="IPR052359">
    <property type="entry name" value="HTH-type_reg/antitoxin"/>
</dbReference>
<organism evidence="5 6">
    <name type="scientific">Paraglaciecola arctica BSs20135</name>
    <dbReference type="NCBI Taxonomy" id="493475"/>
    <lineage>
        <taxon>Bacteria</taxon>
        <taxon>Pseudomonadati</taxon>
        <taxon>Pseudomonadota</taxon>
        <taxon>Gammaproteobacteria</taxon>
        <taxon>Alteromonadales</taxon>
        <taxon>Alteromonadaceae</taxon>
        <taxon>Paraglaciecola</taxon>
    </lineage>
</organism>
<dbReference type="SUPFAM" id="SSF47413">
    <property type="entry name" value="lambda repressor-like DNA-binding domains"/>
    <property type="match status" value="1"/>
</dbReference>
<protein>
    <submittedName>
        <fullName evidence="5">Antitoxin higA-2</fullName>
    </submittedName>
</protein>
<accession>K6ZB82</accession>